<evidence type="ECO:0000313" key="2">
    <source>
        <dbReference type="Proteomes" id="UP000799754"/>
    </source>
</evidence>
<protein>
    <submittedName>
        <fullName evidence="1">Uncharacterized protein</fullName>
    </submittedName>
</protein>
<proteinExistence type="predicted"/>
<evidence type="ECO:0000313" key="1">
    <source>
        <dbReference type="EMBL" id="KAF2627641.1"/>
    </source>
</evidence>
<gene>
    <name evidence="1" type="ORF">BU25DRAFT_458526</name>
</gene>
<reference evidence="1" key="1">
    <citation type="journal article" date="2020" name="Stud. Mycol.">
        <title>101 Dothideomycetes genomes: a test case for predicting lifestyles and emergence of pathogens.</title>
        <authorList>
            <person name="Haridas S."/>
            <person name="Albert R."/>
            <person name="Binder M."/>
            <person name="Bloem J."/>
            <person name="Labutti K."/>
            <person name="Salamov A."/>
            <person name="Andreopoulos B."/>
            <person name="Baker S."/>
            <person name="Barry K."/>
            <person name="Bills G."/>
            <person name="Bluhm B."/>
            <person name="Cannon C."/>
            <person name="Castanera R."/>
            <person name="Culley D."/>
            <person name="Daum C."/>
            <person name="Ezra D."/>
            <person name="Gonzalez J."/>
            <person name="Henrissat B."/>
            <person name="Kuo A."/>
            <person name="Liang C."/>
            <person name="Lipzen A."/>
            <person name="Lutzoni F."/>
            <person name="Magnuson J."/>
            <person name="Mondo S."/>
            <person name="Nolan M."/>
            <person name="Ohm R."/>
            <person name="Pangilinan J."/>
            <person name="Park H.-J."/>
            <person name="Ramirez L."/>
            <person name="Alfaro M."/>
            <person name="Sun H."/>
            <person name="Tritt A."/>
            <person name="Yoshinaga Y."/>
            <person name="Zwiers L.-H."/>
            <person name="Turgeon B."/>
            <person name="Goodwin S."/>
            <person name="Spatafora J."/>
            <person name="Crous P."/>
            <person name="Grigoriev I."/>
        </authorList>
    </citation>
    <scope>NUCLEOTIDE SEQUENCE</scope>
    <source>
        <strain evidence="1">CBS 525.71</strain>
    </source>
</reference>
<accession>A0ACB6S0G1</accession>
<keyword evidence="2" id="KW-1185">Reference proteome</keyword>
<sequence length="229" mass="26183">MTELDRIQWNHIGMPFFDELSTIHRFAISFYAHYLQGALDGCFIPELDKNGEYDDEDCEVLGLHRLCQIIFSHPIFNSSPKGFVLQHNNLDLQNILVDNEGNFTGIINWDASLAMPRCVDHVAVPRFLKTDWYPGAMKRHPYMGWRAPYYRKMCAAAMVEAGNSEAKYTVKSALYKAAIDALKQVVPGDLSDVLQKLVFAISDLRLDLGELSVAWIRVGRRWELCLKKN</sequence>
<name>A0ACB6S0G1_9PLEO</name>
<organism evidence="1 2">
    <name type="scientific">Macroventuria anomochaeta</name>
    <dbReference type="NCBI Taxonomy" id="301207"/>
    <lineage>
        <taxon>Eukaryota</taxon>
        <taxon>Fungi</taxon>
        <taxon>Dikarya</taxon>
        <taxon>Ascomycota</taxon>
        <taxon>Pezizomycotina</taxon>
        <taxon>Dothideomycetes</taxon>
        <taxon>Pleosporomycetidae</taxon>
        <taxon>Pleosporales</taxon>
        <taxon>Pleosporineae</taxon>
        <taxon>Didymellaceae</taxon>
        <taxon>Macroventuria</taxon>
    </lineage>
</organism>
<comment type="caution">
    <text evidence="1">The sequence shown here is derived from an EMBL/GenBank/DDBJ whole genome shotgun (WGS) entry which is preliminary data.</text>
</comment>
<dbReference type="EMBL" id="MU006716">
    <property type="protein sequence ID" value="KAF2627641.1"/>
    <property type="molecule type" value="Genomic_DNA"/>
</dbReference>
<dbReference type="Proteomes" id="UP000799754">
    <property type="component" value="Unassembled WGS sequence"/>
</dbReference>